<dbReference type="AlphaFoldDB" id="A0A848MW22"/>
<gene>
    <name evidence="1" type="ORF">HI921_15095</name>
</gene>
<comment type="caution">
    <text evidence="1">The sequence shown here is derived from an EMBL/GenBank/DDBJ whole genome shotgun (WGS) entry which is preliminary data.</text>
</comment>
<protein>
    <submittedName>
        <fullName evidence="1">Uncharacterized protein</fullName>
    </submittedName>
</protein>
<dbReference type="EMBL" id="JABCAG010000084">
    <property type="protein sequence ID" value="NMP59766.1"/>
    <property type="molecule type" value="Genomic_DNA"/>
</dbReference>
<accession>A0A848MW22</accession>
<evidence type="ECO:0000313" key="1">
    <source>
        <dbReference type="EMBL" id="NMP59766.1"/>
    </source>
</evidence>
<organism evidence="1 2">
    <name type="scientific">Enterococcus mundtii</name>
    <dbReference type="NCBI Taxonomy" id="53346"/>
    <lineage>
        <taxon>Bacteria</taxon>
        <taxon>Bacillati</taxon>
        <taxon>Bacillota</taxon>
        <taxon>Bacilli</taxon>
        <taxon>Lactobacillales</taxon>
        <taxon>Enterococcaceae</taxon>
        <taxon>Enterococcus</taxon>
    </lineage>
</organism>
<sequence length="174" mass="20546">MEITANNIKRSLREQGINTKKVRIRVEMVGYGSTSIRVKLHDLTLETEAIRYEIQKQWGSIRYDEKVQGEILEGCNTYVFCEYEEEVLEQAIEEKYEQAETIYRRLEQLDTYNGEQIFETESVRAVAFFKDQSISLMMKDRFSSIRYRRHSMNNVYDLAHALVLLETIGHFGKL</sequence>
<dbReference type="Proteomes" id="UP000557857">
    <property type="component" value="Unassembled WGS sequence"/>
</dbReference>
<name>A0A848MW22_ENTMU</name>
<proteinExistence type="predicted"/>
<dbReference type="RefSeq" id="WP_074801999.1">
    <property type="nucleotide sequence ID" value="NZ_CP176096.1"/>
</dbReference>
<reference evidence="1 2" key="1">
    <citation type="submission" date="2020-04" db="EMBL/GenBank/DDBJ databases">
        <authorList>
            <person name="Abaymova A."/>
            <person name="Teymurazov M."/>
            <person name="Tazyna O."/>
            <person name="Chatushin Y."/>
            <person name="Svetoch E."/>
            <person name="Pereligyn V."/>
            <person name="Pohylenko V."/>
            <person name="Platonov M."/>
            <person name="Kartsev N."/>
            <person name="Skryabin Y."/>
            <person name="Sizova A."/>
            <person name="Solomentsev V."/>
            <person name="Kislichkina A."/>
            <person name="Bogun A."/>
        </authorList>
    </citation>
    <scope>NUCLEOTIDE SEQUENCE [LARGE SCALE GENOMIC DNA]</scope>
    <source>
        <strain evidence="2">SCPM-O-B-8398 (E28)</strain>
    </source>
</reference>
<evidence type="ECO:0000313" key="2">
    <source>
        <dbReference type="Proteomes" id="UP000557857"/>
    </source>
</evidence>